<dbReference type="OrthoDB" id="3228793at2759"/>
<evidence type="ECO:0000313" key="2">
    <source>
        <dbReference type="EMBL" id="KIM60294.1"/>
    </source>
</evidence>
<reference evidence="3" key="2">
    <citation type="submission" date="2015-01" db="EMBL/GenBank/DDBJ databases">
        <title>Evolutionary Origins and Diversification of the Mycorrhizal Mutualists.</title>
        <authorList>
            <consortium name="DOE Joint Genome Institute"/>
            <consortium name="Mycorrhizal Genomics Consortium"/>
            <person name="Kohler A."/>
            <person name="Kuo A."/>
            <person name="Nagy L.G."/>
            <person name="Floudas D."/>
            <person name="Copeland A."/>
            <person name="Barry K.W."/>
            <person name="Cichocki N."/>
            <person name="Veneault-Fourrey C."/>
            <person name="LaButti K."/>
            <person name="Lindquist E.A."/>
            <person name="Lipzen A."/>
            <person name="Lundell T."/>
            <person name="Morin E."/>
            <person name="Murat C."/>
            <person name="Riley R."/>
            <person name="Ohm R."/>
            <person name="Sun H."/>
            <person name="Tunlid A."/>
            <person name="Henrissat B."/>
            <person name="Grigoriev I.V."/>
            <person name="Hibbett D.S."/>
            <person name="Martin F."/>
        </authorList>
    </citation>
    <scope>NUCLEOTIDE SEQUENCE [LARGE SCALE GENOMIC DNA]</scope>
    <source>
        <strain evidence="3">Foug A</strain>
    </source>
</reference>
<dbReference type="Gene3D" id="2.80.10.50">
    <property type="match status" value="1"/>
</dbReference>
<dbReference type="EMBL" id="KN822064">
    <property type="protein sequence ID" value="KIM60294.1"/>
    <property type="molecule type" value="Genomic_DNA"/>
</dbReference>
<protein>
    <submittedName>
        <fullName evidence="2">Carbohydrate-binding module family 13 protein</fullName>
    </submittedName>
</protein>
<dbReference type="Proteomes" id="UP000053989">
    <property type="component" value="Unassembled WGS sequence"/>
</dbReference>
<evidence type="ECO:0000313" key="3">
    <source>
        <dbReference type="Proteomes" id="UP000053989"/>
    </source>
</evidence>
<proteinExistence type="predicted"/>
<feature type="compositionally biased region" description="Polar residues" evidence="1">
    <location>
        <begin position="152"/>
        <end position="185"/>
    </location>
</feature>
<reference evidence="2 3" key="1">
    <citation type="submission" date="2014-04" db="EMBL/GenBank/DDBJ databases">
        <authorList>
            <consortium name="DOE Joint Genome Institute"/>
            <person name="Kuo A."/>
            <person name="Kohler A."/>
            <person name="Nagy L.G."/>
            <person name="Floudas D."/>
            <person name="Copeland A."/>
            <person name="Barry K.W."/>
            <person name="Cichocki N."/>
            <person name="Veneault-Fourrey C."/>
            <person name="LaButti K."/>
            <person name="Lindquist E.A."/>
            <person name="Lipzen A."/>
            <person name="Lundell T."/>
            <person name="Morin E."/>
            <person name="Murat C."/>
            <person name="Sun H."/>
            <person name="Tunlid A."/>
            <person name="Henrissat B."/>
            <person name="Grigoriev I.V."/>
            <person name="Hibbett D.S."/>
            <person name="Martin F."/>
            <person name="Nordberg H.P."/>
            <person name="Cantor M.N."/>
            <person name="Hua S.X."/>
        </authorList>
    </citation>
    <scope>NUCLEOTIDE SEQUENCE [LARGE SCALE GENOMIC DNA]</scope>
    <source>
        <strain evidence="2 3">Foug A</strain>
    </source>
</reference>
<dbReference type="HOGENOM" id="CLU_1422201_0_0_1"/>
<keyword evidence="3" id="KW-1185">Reference proteome</keyword>
<dbReference type="AlphaFoldDB" id="A0A0C3DVQ7"/>
<organism evidence="2 3">
    <name type="scientific">Scleroderma citrinum Foug A</name>
    <dbReference type="NCBI Taxonomy" id="1036808"/>
    <lineage>
        <taxon>Eukaryota</taxon>
        <taxon>Fungi</taxon>
        <taxon>Dikarya</taxon>
        <taxon>Basidiomycota</taxon>
        <taxon>Agaricomycotina</taxon>
        <taxon>Agaricomycetes</taxon>
        <taxon>Agaricomycetidae</taxon>
        <taxon>Boletales</taxon>
        <taxon>Sclerodermatineae</taxon>
        <taxon>Sclerodermataceae</taxon>
        <taxon>Scleroderma</taxon>
    </lineage>
</organism>
<dbReference type="InParanoid" id="A0A0C3DVQ7"/>
<name>A0A0C3DVQ7_9AGAM</name>
<sequence length="191" mass="21038">MRRGIYIFINHQSGTAMDLIGDDNLLVGVYFSCSSHRRRLDIPCTGIPPNDSDSQKWEVAPLGAGHTIRNVKTGKYLAILHATKEEPIVATNFPVAWHMKKIFVIEENTAFFEIRWPNTEFMFEGPLVTGGRPIKPGPPRPSSRLVPKVTKSHSNGIVTSANVGNKGSISNAHRSGPRTTSLATKLEFESS</sequence>
<dbReference type="InterPro" id="IPR035992">
    <property type="entry name" value="Ricin_B-like_lectins"/>
</dbReference>
<feature type="region of interest" description="Disordered" evidence="1">
    <location>
        <begin position="131"/>
        <end position="191"/>
    </location>
</feature>
<evidence type="ECO:0000256" key="1">
    <source>
        <dbReference type="SAM" id="MobiDB-lite"/>
    </source>
</evidence>
<dbReference type="SUPFAM" id="SSF50370">
    <property type="entry name" value="Ricin B-like lectins"/>
    <property type="match status" value="1"/>
</dbReference>
<gene>
    <name evidence="2" type="ORF">SCLCIDRAFT_9772</name>
</gene>
<accession>A0A0C3DVQ7</accession>